<accession>A0ABR4G3N8</accession>
<evidence type="ECO:0000256" key="3">
    <source>
        <dbReference type="SAM" id="MobiDB-lite"/>
    </source>
</evidence>
<feature type="compositionally biased region" description="Polar residues" evidence="3">
    <location>
        <begin position="818"/>
        <end position="828"/>
    </location>
</feature>
<evidence type="ECO:0000313" key="5">
    <source>
        <dbReference type="EMBL" id="KAL2793602.1"/>
    </source>
</evidence>
<dbReference type="GO" id="GO:0016787">
    <property type="term" value="F:hydrolase activity"/>
    <property type="evidence" value="ECO:0007669"/>
    <property type="project" value="UniProtKB-KW"/>
</dbReference>
<dbReference type="InterPro" id="IPR027417">
    <property type="entry name" value="P-loop_NTPase"/>
</dbReference>
<name>A0ABR4G3N8_9EURO</name>
<dbReference type="Pfam" id="PF01031">
    <property type="entry name" value="Dynamin_M"/>
    <property type="match status" value="1"/>
</dbReference>
<protein>
    <submittedName>
        <fullName evidence="5">P-loop containing nucleoside triphosphate hydrolase protein</fullName>
    </submittedName>
</protein>
<dbReference type="SUPFAM" id="SSF52540">
    <property type="entry name" value="P-loop containing nucleoside triphosphate hydrolases"/>
    <property type="match status" value="1"/>
</dbReference>
<proteinExistence type="predicted"/>
<feature type="compositionally biased region" description="Polar residues" evidence="3">
    <location>
        <begin position="783"/>
        <end position="803"/>
    </location>
</feature>
<dbReference type="Gene3D" id="1.20.120.1240">
    <property type="entry name" value="Dynamin, middle domain"/>
    <property type="match status" value="1"/>
</dbReference>
<sequence>MSCIEDDKQQLELLNRTIVELRALGVGGPLKPLQFVVCGDQSSGTKSVLQALRGTWFPESPRFAIELIQRWSSTGSVEASILPGPSRSAEESTRLRAFTPGDCWSNVPRLVEKAKEHMGVTDRVSDDVLKIEISAPGQPGWTVVGLPSLPHSAEDQDFKTTTDLVERYMKDPQTVIVVVKDAASDLRESPILRLAEKYDPHRKRTLGIITRSDSLKLGSEEESACIRTLKHENIHLELGWLALAHRGQSSETEELANQALDEKEKAFFNSEPWGSLSRDSVGIVSLRRRANNIMLEHLRSNISILVGETNGEIHNLNRKLSMLGSPRSTIQQQKGYLLGISSSFEHIVKQALTGMYSDEFFRATNEPPKLYDFRRLRAVVWQLKEYFADAMLTRGNRRRIIETKPALDVQSDAKNPYTKGPAPSDVLRSDLKTEVKEKMRQSRGTELVGAANQFIIRDIFQDQAQPWEELAKTHMLRVWEAVRYFVSLALQHLADSQTYASIMRTIVAPELATLKKKLLEKLDELTAHLKRGPPLPLGKAFLIKTQQARSERVRASVGASLATTNDHATASTYGYSTESIKQAVSRLEASRDDPDFVAAGIIDQMEAYYEPTLMIFVNNVVVLGIENCLLEPLERILTCQTINNMEDDQVQRIAAEPAHLTTERERLSKDIEKLQTGLDVLSLSEPMEPSWADTPVLETDHRPSEDVTKVNGNVTGKKPEPGTTVPVLKPENTIISTSTPLVPPLPTTGVAPADALKVVEVPRTLLTDLSKPVSGAPVKPATATGTGTSNWNSVLNGHSTSTDLPKPLFGTPPKPATESANGNLNTARPSPPPDRPTSLFGDRSKPVIGTFYSDLNTTRPTLFGAPSGTFPWRTPPNKEVKPDPFSGLPSTKGYDR</sequence>
<gene>
    <name evidence="5" type="ORF">BJX66DRAFT_221165</name>
</gene>
<feature type="compositionally biased region" description="Basic and acidic residues" evidence="3">
    <location>
        <begin position="698"/>
        <end position="708"/>
    </location>
</feature>
<feature type="domain" description="GED" evidence="4">
    <location>
        <begin position="598"/>
        <end position="689"/>
    </location>
</feature>
<keyword evidence="2" id="KW-0342">GTP-binding</keyword>
<keyword evidence="6" id="KW-1185">Reference proteome</keyword>
<feature type="region of interest" description="Disordered" evidence="3">
    <location>
        <begin position="696"/>
        <end position="724"/>
    </location>
</feature>
<dbReference type="PANTHER" id="PTHR11566">
    <property type="entry name" value="DYNAMIN"/>
    <property type="match status" value="1"/>
</dbReference>
<evidence type="ECO:0000256" key="2">
    <source>
        <dbReference type="ARBA" id="ARBA00023134"/>
    </source>
</evidence>
<comment type="caution">
    <text evidence="5">The sequence shown here is derived from an EMBL/GenBank/DDBJ whole genome shotgun (WGS) entry which is preliminary data.</text>
</comment>
<dbReference type="PRINTS" id="PR00195">
    <property type="entry name" value="DYNAMIN"/>
</dbReference>
<dbReference type="InterPro" id="IPR045063">
    <property type="entry name" value="Dynamin_N"/>
</dbReference>
<dbReference type="InterPro" id="IPR022812">
    <property type="entry name" value="Dynamin"/>
</dbReference>
<dbReference type="Gene3D" id="3.40.50.300">
    <property type="entry name" value="P-loop containing nucleotide triphosphate hydrolases"/>
    <property type="match status" value="1"/>
</dbReference>
<evidence type="ECO:0000256" key="1">
    <source>
        <dbReference type="ARBA" id="ARBA00022741"/>
    </source>
</evidence>
<dbReference type="InterPro" id="IPR020850">
    <property type="entry name" value="GED_dom"/>
</dbReference>
<dbReference type="EMBL" id="JBFTWV010000055">
    <property type="protein sequence ID" value="KAL2793602.1"/>
    <property type="molecule type" value="Genomic_DNA"/>
</dbReference>
<reference evidence="5 6" key="1">
    <citation type="submission" date="2024-07" db="EMBL/GenBank/DDBJ databases">
        <title>Section-level genome sequencing and comparative genomics of Aspergillus sections Usti and Cavernicolus.</title>
        <authorList>
            <consortium name="Lawrence Berkeley National Laboratory"/>
            <person name="Nybo J.L."/>
            <person name="Vesth T.C."/>
            <person name="Theobald S."/>
            <person name="Frisvad J.C."/>
            <person name="Larsen T.O."/>
            <person name="Kjaerboelling I."/>
            <person name="Rothschild-Mancinelli K."/>
            <person name="Lyhne E.K."/>
            <person name="Kogle M.E."/>
            <person name="Barry K."/>
            <person name="Clum A."/>
            <person name="Na H."/>
            <person name="Ledsgaard L."/>
            <person name="Lin J."/>
            <person name="Lipzen A."/>
            <person name="Kuo A."/>
            <person name="Riley R."/>
            <person name="Mondo S."/>
            <person name="Labutti K."/>
            <person name="Haridas S."/>
            <person name="Pangalinan J."/>
            <person name="Salamov A.A."/>
            <person name="Simmons B.A."/>
            <person name="Magnuson J.K."/>
            <person name="Chen J."/>
            <person name="Drula E."/>
            <person name="Henrissat B."/>
            <person name="Wiebenga A."/>
            <person name="Lubbers R.J."/>
            <person name="Gomes A.C."/>
            <person name="Makela M.R."/>
            <person name="Stajich J."/>
            <person name="Grigoriev I.V."/>
            <person name="Mortensen U.H."/>
            <person name="De Vries R.P."/>
            <person name="Baker S.E."/>
            <person name="Andersen M.R."/>
        </authorList>
    </citation>
    <scope>NUCLEOTIDE SEQUENCE [LARGE SCALE GENOMIC DNA]</scope>
    <source>
        <strain evidence="5 6">CBS 209.92</strain>
    </source>
</reference>
<dbReference type="PANTHER" id="PTHR11566:SF149">
    <property type="entry name" value="GTPASE, PUTATIVE (AFU_ORTHOLOGUE AFUA_6G11890)-RELATED"/>
    <property type="match status" value="1"/>
</dbReference>
<dbReference type="InterPro" id="IPR001401">
    <property type="entry name" value="Dynamin_GTPase"/>
</dbReference>
<keyword evidence="5" id="KW-0378">Hydrolase</keyword>
<evidence type="ECO:0000259" key="4">
    <source>
        <dbReference type="PROSITE" id="PS51388"/>
    </source>
</evidence>
<keyword evidence="1" id="KW-0547">Nucleotide-binding</keyword>
<dbReference type="Pfam" id="PF00350">
    <property type="entry name" value="Dynamin_N"/>
    <property type="match status" value="1"/>
</dbReference>
<dbReference type="InterPro" id="IPR000375">
    <property type="entry name" value="Dynamin_stalk"/>
</dbReference>
<dbReference type="SMART" id="SM00053">
    <property type="entry name" value="DYNc"/>
    <property type="match status" value="1"/>
</dbReference>
<organism evidence="5 6">
    <name type="scientific">Aspergillus keveii</name>
    <dbReference type="NCBI Taxonomy" id="714993"/>
    <lineage>
        <taxon>Eukaryota</taxon>
        <taxon>Fungi</taxon>
        <taxon>Dikarya</taxon>
        <taxon>Ascomycota</taxon>
        <taxon>Pezizomycotina</taxon>
        <taxon>Eurotiomycetes</taxon>
        <taxon>Eurotiomycetidae</taxon>
        <taxon>Eurotiales</taxon>
        <taxon>Aspergillaceae</taxon>
        <taxon>Aspergillus</taxon>
        <taxon>Aspergillus subgen. Nidulantes</taxon>
    </lineage>
</organism>
<feature type="region of interest" description="Disordered" evidence="3">
    <location>
        <begin position="770"/>
        <end position="896"/>
    </location>
</feature>
<evidence type="ECO:0000313" key="6">
    <source>
        <dbReference type="Proteomes" id="UP001610563"/>
    </source>
</evidence>
<dbReference type="PROSITE" id="PS51388">
    <property type="entry name" value="GED"/>
    <property type="match status" value="1"/>
</dbReference>
<dbReference type="Proteomes" id="UP001610563">
    <property type="component" value="Unassembled WGS sequence"/>
</dbReference>